<dbReference type="KEGG" id="ago:AGOS_ADL269W"/>
<dbReference type="GO" id="GO:0016435">
    <property type="term" value="F:rRNA (guanine) methyltransferase activity"/>
    <property type="evidence" value="ECO:0000318"/>
    <property type="project" value="GO_Central"/>
</dbReference>
<dbReference type="CDD" id="cd18105">
    <property type="entry name" value="SpoU-like_MRM1"/>
    <property type="match status" value="1"/>
</dbReference>
<dbReference type="Pfam" id="PF08032">
    <property type="entry name" value="SpoU_sub_bind"/>
    <property type="match status" value="1"/>
</dbReference>
<dbReference type="SMART" id="SM00967">
    <property type="entry name" value="SpoU_sub_bind"/>
    <property type="match status" value="1"/>
</dbReference>
<gene>
    <name evidence="12" type="ORF">AGOS_ADL269W</name>
</gene>
<dbReference type="InterPro" id="IPR004441">
    <property type="entry name" value="rRNA_MeTrfase_TrmH"/>
</dbReference>
<keyword evidence="13" id="KW-1185">Reference proteome</keyword>
<dbReference type="InParanoid" id="Q75B46"/>
<feature type="compositionally biased region" description="Basic and acidic residues" evidence="10">
    <location>
        <begin position="65"/>
        <end position="77"/>
    </location>
</feature>
<dbReference type="GO" id="GO:0008989">
    <property type="term" value="F:rRNA (guanine-N1-)-methyltransferase activity"/>
    <property type="evidence" value="ECO:0007669"/>
    <property type="project" value="EnsemblFungi"/>
</dbReference>
<evidence type="ECO:0000259" key="11">
    <source>
        <dbReference type="SMART" id="SM00967"/>
    </source>
</evidence>
<dbReference type="OrthoDB" id="270651at2759"/>
<dbReference type="Pfam" id="PF00588">
    <property type="entry name" value="SpoU_methylase"/>
    <property type="match status" value="1"/>
</dbReference>
<keyword evidence="7" id="KW-0809">Transit peptide</keyword>
<name>Q75B46_EREGS</name>
<evidence type="ECO:0000256" key="9">
    <source>
        <dbReference type="ARBA" id="ARBA00034881"/>
    </source>
</evidence>
<sequence>MNRSFIRSLTSKVKSAVKVPHSEHLHGQNKFERNFPVFQRKKAWERDGMDKDEWFRKKYAHVHAREASRKRDAHTETSKTPQVRKRAAAPVGDAQPRRSSFKSRHAFDPLTPDPLLDRIYGRNSILLALQSNRREYFVRLLHSGNLDPQIAKLAGQLGIKVQSAQRHQLNMMTNNAVHNGLVLEAKPLYPQEINALGAVDHEAGTFELIDQWSNNGTAQKVPFLQSAKKRYPVGLYLDEVVDPHNVGAILRSAYFLGADFVAVSHRNSAPLSAAVSKTSSGALEVLPIYSVDKPLQFFERSRDEHDWVFVASHLTQGPGISSHVKNRVLPIEDMADLAQSSPVMLVVGNEGTGIRSNLQQRSDFFVQVPFGRADEPQLVDSLNVSVAAALLLRSLLS</sequence>
<dbReference type="FunFam" id="3.40.1280.10:FF:000036">
    <property type="entry name" value="MRM1p Ribose methyltransferase"/>
    <property type="match status" value="1"/>
</dbReference>
<keyword evidence="8" id="KW-0496">Mitochondrion</keyword>
<dbReference type="PANTHER" id="PTHR46103:SF1">
    <property type="entry name" value="RRNA METHYLTRANSFERASE 1, MITOCHONDRIAL"/>
    <property type="match status" value="1"/>
</dbReference>
<keyword evidence="3" id="KW-0698">rRNA processing</keyword>
<protein>
    <recommendedName>
        <fullName evidence="9">rRNA methyltransferase 1, mitochondrial</fullName>
    </recommendedName>
</protein>
<accession>Q75B46</accession>
<dbReference type="RefSeq" id="NP_983827.1">
    <property type="nucleotide sequence ID" value="NM_209180.1"/>
</dbReference>
<proteinExistence type="inferred from homology"/>
<dbReference type="OMA" id="RKYAHVH"/>
<comment type="subcellular location">
    <subcellularLocation>
        <location evidence="1">Mitochondrion</location>
    </subcellularLocation>
</comment>
<dbReference type="SUPFAM" id="SSF55315">
    <property type="entry name" value="L30e-like"/>
    <property type="match status" value="1"/>
</dbReference>
<dbReference type="InterPro" id="IPR029064">
    <property type="entry name" value="Ribosomal_eL30-like_sf"/>
</dbReference>
<evidence type="ECO:0000256" key="6">
    <source>
        <dbReference type="ARBA" id="ARBA00022691"/>
    </source>
</evidence>
<dbReference type="InterPro" id="IPR029028">
    <property type="entry name" value="Alpha/beta_knot_MTases"/>
</dbReference>
<dbReference type="Gene3D" id="3.40.1280.10">
    <property type="match status" value="1"/>
</dbReference>
<dbReference type="FunCoup" id="Q75B46">
    <property type="interactions" value="294"/>
</dbReference>
<feature type="domain" description="RNA 2-O ribose methyltransferase substrate binding" evidence="11">
    <location>
        <begin position="118"/>
        <end position="191"/>
    </location>
</feature>
<keyword evidence="4" id="KW-0489">Methyltransferase</keyword>
<dbReference type="InterPro" id="IPR047261">
    <property type="entry name" value="MRM1_MeTrfase_dom"/>
</dbReference>
<dbReference type="GO" id="GO:0003723">
    <property type="term" value="F:RNA binding"/>
    <property type="evidence" value="ECO:0007669"/>
    <property type="project" value="InterPro"/>
</dbReference>
<evidence type="ECO:0000256" key="1">
    <source>
        <dbReference type="ARBA" id="ARBA00004173"/>
    </source>
</evidence>
<organism evidence="12 13">
    <name type="scientific">Eremothecium gossypii (strain ATCC 10895 / CBS 109.51 / FGSC 9923 / NRRL Y-1056)</name>
    <name type="common">Yeast</name>
    <name type="synonym">Ashbya gossypii</name>
    <dbReference type="NCBI Taxonomy" id="284811"/>
    <lineage>
        <taxon>Eukaryota</taxon>
        <taxon>Fungi</taxon>
        <taxon>Dikarya</taxon>
        <taxon>Ascomycota</taxon>
        <taxon>Saccharomycotina</taxon>
        <taxon>Saccharomycetes</taxon>
        <taxon>Saccharomycetales</taxon>
        <taxon>Saccharomycetaceae</taxon>
        <taxon>Eremothecium</taxon>
    </lineage>
</organism>
<dbReference type="PANTHER" id="PTHR46103">
    <property type="entry name" value="RRNA METHYLTRANSFERASE 1, MITOCHONDRIAL"/>
    <property type="match status" value="1"/>
</dbReference>
<evidence type="ECO:0000256" key="8">
    <source>
        <dbReference type="ARBA" id="ARBA00023128"/>
    </source>
</evidence>
<keyword evidence="5" id="KW-0808">Transferase</keyword>
<reference evidence="13" key="2">
    <citation type="journal article" date="2013" name="G3 (Bethesda)">
        <title>Genomes of Ashbya fungi isolated from insects reveal four mating-type loci, numerous translocations, lack of transposons, and distinct gene duplications.</title>
        <authorList>
            <person name="Dietrich F.S."/>
            <person name="Voegeli S."/>
            <person name="Kuo S."/>
            <person name="Philippsen P."/>
        </authorList>
    </citation>
    <scope>GENOME REANNOTATION</scope>
    <source>
        <strain evidence="13">ATCC 10895 / CBS 109.51 / FGSC 9923 / NRRL Y-1056</strain>
    </source>
</reference>
<evidence type="ECO:0000256" key="3">
    <source>
        <dbReference type="ARBA" id="ARBA00022552"/>
    </source>
</evidence>
<evidence type="ECO:0000256" key="10">
    <source>
        <dbReference type="SAM" id="MobiDB-lite"/>
    </source>
</evidence>
<dbReference type="eggNOG" id="KOG0838">
    <property type="taxonomic scope" value="Eukaryota"/>
</dbReference>
<evidence type="ECO:0000256" key="2">
    <source>
        <dbReference type="ARBA" id="ARBA00007228"/>
    </source>
</evidence>
<dbReference type="InterPro" id="IPR029026">
    <property type="entry name" value="tRNA_m1G_MTases_N"/>
</dbReference>
<dbReference type="HOGENOM" id="CLU_021322_5_1_1"/>
<dbReference type="AlphaFoldDB" id="Q75B46"/>
<dbReference type="GeneID" id="4619962"/>
<dbReference type="InterPro" id="IPR013123">
    <property type="entry name" value="SpoU_subst-bd"/>
</dbReference>
<dbReference type="Gene3D" id="3.30.1330.30">
    <property type="match status" value="1"/>
</dbReference>
<evidence type="ECO:0000256" key="5">
    <source>
        <dbReference type="ARBA" id="ARBA00022679"/>
    </source>
</evidence>
<dbReference type="NCBIfam" id="TIGR00186">
    <property type="entry name" value="rRNA_methyl_3"/>
    <property type="match status" value="1"/>
</dbReference>
<feature type="region of interest" description="Disordered" evidence="10">
    <location>
        <begin position="65"/>
        <end position="107"/>
    </location>
</feature>
<evidence type="ECO:0000256" key="7">
    <source>
        <dbReference type="ARBA" id="ARBA00022946"/>
    </source>
</evidence>
<evidence type="ECO:0000313" key="13">
    <source>
        <dbReference type="Proteomes" id="UP000000591"/>
    </source>
</evidence>
<dbReference type="GO" id="GO:0000154">
    <property type="term" value="P:rRNA modification"/>
    <property type="evidence" value="ECO:0000318"/>
    <property type="project" value="GO_Central"/>
</dbReference>
<dbReference type="SUPFAM" id="SSF75217">
    <property type="entry name" value="alpha/beta knot"/>
    <property type="match status" value="1"/>
</dbReference>
<dbReference type="Proteomes" id="UP000000591">
    <property type="component" value="Chromosome IV"/>
</dbReference>
<dbReference type="InterPro" id="IPR001537">
    <property type="entry name" value="SpoU_MeTrfase"/>
</dbReference>
<comment type="similarity">
    <text evidence="2">Belongs to the class IV-like SAM-binding methyltransferase superfamily. RNA methyltransferase TrmH family.</text>
</comment>
<evidence type="ECO:0000313" key="12">
    <source>
        <dbReference type="EMBL" id="AAS51651.1"/>
    </source>
</evidence>
<dbReference type="EMBL" id="AE016817">
    <property type="protein sequence ID" value="AAS51651.1"/>
    <property type="molecule type" value="Genomic_DNA"/>
</dbReference>
<evidence type="ECO:0000256" key="4">
    <source>
        <dbReference type="ARBA" id="ARBA00022603"/>
    </source>
</evidence>
<dbReference type="InterPro" id="IPR047182">
    <property type="entry name" value="MRM1"/>
</dbReference>
<reference evidence="12 13" key="1">
    <citation type="journal article" date="2004" name="Science">
        <title>The Ashbya gossypii genome as a tool for mapping the ancient Saccharomyces cerevisiae genome.</title>
        <authorList>
            <person name="Dietrich F.S."/>
            <person name="Voegeli S."/>
            <person name="Brachat S."/>
            <person name="Lerch A."/>
            <person name="Gates K."/>
            <person name="Steiner S."/>
            <person name="Mohr C."/>
            <person name="Pohlmann R."/>
            <person name="Luedi P."/>
            <person name="Choi S."/>
            <person name="Wing R.A."/>
            <person name="Flavier A."/>
            <person name="Gaffney T.D."/>
            <person name="Philippsen P."/>
        </authorList>
    </citation>
    <scope>NUCLEOTIDE SEQUENCE [LARGE SCALE GENOMIC DNA]</scope>
    <source>
        <strain evidence="13">ATCC 10895 / CBS 109.51 / FGSC 9923 / NRRL Y-1056</strain>
    </source>
</reference>
<keyword evidence="6" id="KW-0949">S-adenosyl-L-methionine</keyword>
<dbReference type="GO" id="GO:0005739">
    <property type="term" value="C:mitochondrion"/>
    <property type="evidence" value="ECO:0000318"/>
    <property type="project" value="GO_Central"/>
</dbReference>
<dbReference type="STRING" id="284811.Q75B46"/>